<feature type="region of interest" description="Disordered" evidence="1">
    <location>
        <begin position="1"/>
        <end position="56"/>
    </location>
</feature>
<sequence>MASYSDADRKTQPDADHTPHSCAERRMPFGVDRKAQPDSGNGRDFRHPSKPPCLILKHAESPAGTHLAAGESVATCTGARITAVHNSDTADTDIKTTTETHAGIHTGTAGDVSLVGPPVAPHAGIHTGTADAKPSTRTGTADAKPSTRTGTADAKPSTRTGTADAKPGDVGASPNQMAHPALSGSIGLLGGMPRPQPSGDDRRKTRAPKNGKLECRRTERPYEEDR</sequence>
<proteinExistence type="predicted"/>
<gene>
    <name evidence="2" type="ORF">A4H34_06275</name>
</gene>
<feature type="compositionally biased region" description="Basic and acidic residues" evidence="1">
    <location>
        <begin position="1"/>
        <end position="47"/>
    </location>
</feature>
<evidence type="ECO:0000256" key="1">
    <source>
        <dbReference type="SAM" id="MobiDB-lite"/>
    </source>
</evidence>
<name>A0A179B4U5_9ACTO</name>
<dbReference type="Proteomes" id="UP000078368">
    <property type="component" value="Unassembled WGS sequence"/>
</dbReference>
<feature type="region of interest" description="Disordered" evidence="1">
    <location>
        <begin position="119"/>
        <end position="226"/>
    </location>
</feature>
<evidence type="ECO:0000313" key="3">
    <source>
        <dbReference type="Proteomes" id="UP000078368"/>
    </source>
</evidence>
<protein>
    <submittedName>
        <fullName evidence="2">Uncharacterized protein</fullName>
    </submittedName>
</protein>
<dbReference type="AlphaFoldDB" id="A0A179B4U5"/>
<keyword evidence="3" id="KW-1185">Reference proteome</keyword>
<comment type="caution">
    <text evidence="2">The sequence shown here is derived from an EMBL/GenBank/DDBJ whole genome shotgun (WGS) entry which is preliminary data.</text>
</comment>
<accession>A0A179B4U5</accession>
<organism evidence="2 3">
    <name type="scientific">Peptidiphaga gingivicola</name>
    <dbReference type="NCBI Taxonomy" id="2741497"/>
    <lineage>
        <taxon>Bacteria</taxon>
        <taxon>Bacillati</taxon>
        <taxon>Actinomycetota</taxon>
        <taxon>Actinomycetes</taxon>
        <taxon>Actinomycetales</taxon>
        <taxon>Actinomycetaceae</taxon>
        <taxon>Peptidiphaga</taxon>
    </lineage>
</organism>
<feature type="compositionally biased region" description="Basic and acidic residues" evidence="1">
    <location>
        <begin position="211"/>
        <end position="226"/>
    </location>
</feature>
<dbReference type="EMBL" id="LVZK01000001">
    <property type="protein sequence ID" value="OAP86718.1"/>
    <property type="molecule type" value="Genomic_DNA"/>
</dbReference>
<evidence type="ECO:0000313" key="2">
    <source>
        <dbReference type="EMBL" id="OAP86718.1"/>
    </source>
</evidence>
<reference evidence="2 3" key="1">
    <citation type="submission" date="2016-04" db="EMBL/GenBank/DDBJ databases">
        <title>Peptidophaga gingivicola gen. nov., sp. nov., isolated from human subgingival plaque.</title>
        <authorList>
            <person name="Beall C.J."/>
            <person name="Mokrzan E.M."/>
            <person name="Griffen A.L."/>
            <person name="Leys E.J."/>
        </authorList>
    </citation>
    <scope>NUCLEOTIDE SEQUENCE [LARGE SCALE GENOMIC DNA]</scope>
    <source>
        <strain evidence="2 3">BA112</strain>
    </source>
</reference>